<keyword evidence="2" id="KW-1185">Reference proteome</keyword>
<keyword evidence="1" id="KW-1133">Transmembrane helix</keyword>
<accession>A0A915E848</accession>
<feature type="transmembrane region" description="Helical" evidence="1">
    <location>
        <begin position="83"/>
        <end position="102"/>
    </location>
</feature>
<dbReference type="GO" id="GO:0016020">
    <property type="term" value="C:membrane"/>
    <property type="evidence" value="ECO:0007669"/>
    <property type="project" value="TreeGrafter"/>
</dbReference>
<proteinExistence type="predicted"/>
<evidence type="ECO:0000313" key="3">
    <source>
        <dbReference type="WBParaSite" id="jg3569"/>
    </source>
</evidence>
<dbReference type="AlphaFoldDB" id="A0A915E848"/>
<dbReference type="PANTHER" id="PTHR45757">
    <property type="entry name" value="PROTEIN CBG23364-RELATED"/>
    <property type="match status" value="1"/>
</dbReference>
<feature type="transmembrane region" description="Helical" evidence="1">
    <location>
        <begin position="48"/>
        <end position="71"/>
    </location>
</feature>
<reference evidence="3" key="1">
    <citation type="submission" date="2022-11" db="UniProtKB">
        <authorList>
            <consortium name="WormBaseParasite"/>
        </authorList>
    </citation>
    <scope>IDENTIFICATION</scope>
</reference>
<keyword evidence="1" id="KW-0472">Membrane</keyword>
<dbReference type="Proteomes" id="UP000887574">
    <property type="component" value="Unplaced"/>
</dbReference>
<name>A0A915E848_9BILA</name>
<sequence length="128" mass="14240">MGTISCFIVLTTIPFTSAYLPIWVFQAAYTIMNLFGSLAFISSQFSHVLMAATVIISSTIILLLPLGINVFAPDNTATEWSRIFIALPCIQIVTISIFLFTCDSKPGSWTYSQEEQEKEMQTKTNITL</sequence>
<evidence type="ECO:0000313" key="2">
    <source>
        <dbReference type="Proteomes" id="UP000887574"/>
    </source>
</evidence>
<protein>
    <submittedName>
        <fullName evidence="3">NADH dehydrogenase subunit 6</fullName>
    </submittedName>
</protein>
<dbReference type="WBParaSite" id="jg3569">
    <property type="protein sequence ID" value="jg3569"/>
    <property type="gene ID" value="jg3569"/>
</dbReference>
<evidence type="ECO:0000256" key="1">
    <source>
        <dbReference type="SAM" id="Phobius"/>
    </source>
</evidence>
<organism evidence="2 3">
    <name type="scientific">Ditylenchus dipsaci</name>
    <dbReference type="NCBI Taxonomy" id="166011"/>
    <lineage>
        <taxon>Eukaryota</taxon>
        <taxon>Metazoa</taxon>
        <taxon>Ecdysozoa</taxon>
        <taxon>Nematoda</taxon>
        <taxon>Chromadorea</taxon>
        <taxon>Rhabditida</taxon>
        <taxon>Tylenchina</taxon>
        <taxon>Tylenchomorpha</taxon>
        <taxon>Sphaerularioidea</taxon>
        <taxon>Anguinidae</taxon>
        <taxon>Anguininae</taxon>
        <taxon>Ditylenchus</taxon>
    </lineage>
</organism>
<dbReference type="PANTHER" id="PTHR45757:SF11">
    <property type="entry name" value="MAJOR FACILITATOR SUPERFAMILY (MFS) PROFILE DOMAIN-CONTAINING PROTEIN"/>
    <property type="match status" value="1"/>
</dbReference>
<keyword evidence="1" id="KW-0812">Transmembrane</keyword>